<dbReference type="InterPro" id="IPR000602">
    <property type="entry name" value="Glyco_hydro_38_N"/>
</dbReference>
<feature type="domain" description="Glycoside hydrolase family 38 N-terminal" evidence="1">
    <location>
        <begin position="3"/>
        <end position="128"/>
    </location>
</feature>
<evidence type="ECO:0000313" key="3">
    <source>
        <dbReference type="Proteomes" id="UP000886884"/>
    </source>
</evidence>
<organism evidence="2 3">
    <name type="scientific">Candidatus Ornithocaccomicrobium faecavium</name>
    <dbReference type="NCBI Taxonomy" id="2840890"/>
    <lineage>
        <taxon>Bacteria</taxon>
        <taxon>Bacillati</taxon>
        <taxon>Bacillota</taxon>
        <taxon>Clostridia</taxon>
        <taxon>Candidatus Ornithocaccomicrobium</taxon>
    </lineage>
</organism>
<dbReference type="PANTHER" id="PTHR46017">
    <property type="entry name" value="ALPHA-MANNOSIDASE 2C1"/>
    <property type="match status" value="1"/>
</dbReference>
<evidence type="ECO:0000259" key="1">
    <source>
        <dbReference type="Pfam" id="PF01074"/>
    </source>
</evidence>
<dbReference type="SUPFAM" id="SSF88713">
    <property type="entry name" value="Glycoside hydrolase/deacetylase"/>
    <property type="match status" value="1"/>
</dbReference>
<evidence type="ECO:0000313" key="2">
    <source>
        <dbReference type="EMBL" id="HIV28269.1"/>
    </source>
</evidence>
<dbReference type="InterPro" id="IPR011330">
    <property type="entry name" value="Glyco_hydro/deAcase_b/a-brl"/>
</dbReference>
<reference evidence="2" key="1">
    <citation type="submission" date="2020-10" db="EMBL/GenBank/DDBJ databases">
        <authorList>
            <person name="Gilroy R."/>
        </authorList>
    </citation>
    <scope>NUCLEOTIDE SEQUENCE</scope>
    <source>
        <strain evidence="2">CHK183-6373</strain>
    </source>
</reference>
<reference evidence="2" key="2">
    <citation type="journal article" date="2021" name="PeerJ">
        <title>Extensive microbial diversity within the chicken gut microbiome revealed by metagenomics and culture.</title>
        <authorList>
            <person name="Gilroy R."/>
            <person name="Ravi A."/>
            <person name="Getino M."/>
            <person name="Pursley I."/>
            <person name="Horton D.L."/>
            <person name="Alikhan N.F."/>
            <person name="Baker D."/>
            <person name="Gharbi K."/>
            <person name="Hall N."/>
            <person name="Watson M."/>
            <person name="Adriaenssens E.M."/>
            <person name="Foster-Nyarko E."/>
            <person name="Jarju S."/>
            <person name="Secka A."/>
            <person name="Antonio M."/>
            <person name="Oren A."/>
            <person name="Chaudhuri R.R."/>
            <person name="La Ragione R."/>
            <person name="Hildebrand F."/>
            <person name="Pallen M.J."/>
        </authorList>
    </citation>
    <scope>NUCLEOTIDE SEQUENCE</scope>
    <source>
        <strain evidence="2">CHK183-6373</strain>
    </source>
</reference>
<feature type="non-terminal residue" evidence="2">
    <location>
        <position position="130"/>
    </location>
</feature>
<dbReference type="InterPro" id="IPR027291">
    <property type="entry name" value="Glyco_hydro_38_N_sf"/>
</dbReference>
<sequence length="130" mass="15249">MVLHMIGNAHLDPAWFWQWTEGYHEAKATFRSALDRMNEYPDFVFTCSAAAYYEWIEQDEPEMFAEIRRRVQEGRWAIVGGWWIQPDCNAPCGESFARQGLIAQRYFQSRFGMRAHTAYNVDSFGHNGML</sequence>
<dbReference type="GO" id="GO:0009313">
    <property type="term" value="P:oligosaccharide catabolic process"/>
    <property type="evidence" value="ECO:0007669"/>
    <property type="project" value="TreeGrafter"/>
</dbReference>
<name>A0A9D1TCT0_9FIRM</name>
<comment type="caution">
    <text evidence="2">The sequence shown here is derived from an EMBL/GenBank/DDBJ whole genome shotgun (WGS) entry which is preliminary data.</text>
</comment>
<dbReference type="EMBL" id="DVOT01000175">
    <property type="protein sequence ID" value="HIV28269.1"/>
    <property type="molecule type" value="Genomic_DNA"/>
</dbReference>
<dbReference type="Gene3D" id="3.20.110.10">
    <property type="entry name" value="Glycoside hydrolase 38, N terminal domain"/>
    <property type="match status" value="1"/>
</dbReference>
<dbReference type="Pfam" id="PF01074">
    <property type="entry name" value="Glyco_hydro_38N"/>
    <property type="match status" value="1"/>
</dbReference>
<dbReference type="AlphaFoldDB" id="A0A9D1TCT0"/>
<accession>A0A9D1TCT0</accession>
<dbReference type="GO" id="GO:0004559">
    <property type="term" value="F:alpha-mannosidase activity"/>
    <property type="evidence" value="ECO:0007669"/>
    <property type="project" value="InterPro"/>
</dbReference>
<gene>
    <name evidence="2" type="ORF">IAA64_09870</name>
</gene>
<dbReference type="GO" id="GO:0006013">
    <property type="term" value="P:mannose metabolic process"/>
    <property type="evidence" value="ECO:0007669"/>
    <property type="project" value="InterPro"/>
</dbReference>
<proteinExistence type="predicted"/>
<protein>
    <submittedName>
        <fullName evidence="2">Alpha-mannosidase</fullName>
    </submittedName>
</protein>
<dbReference type="PANTHER" id="PTHR46017:SF1">
    <property type="entry name" value="ALPHA-MANNOSIDASE 2C1"/>
    <property type="match status" value="1"/>
</dbReference>
<dbReference type="Proteomes" id="UP000886884">
    <property type="component" value="Unassembled WGS sequence"/>
</dbReference>